<dbReference type="GO" id="GO:0008270">
    <property type="term" value="F:zinc ion binding"/>
    <property type="evidence" value="ECO:0007669"/>
    <property type="project" value="UniProtKB-KW"/>
</dbReference>
<dbReference type="InterPro" id="IPR013083">
    <property type="entry name" value="Znf_RING/FYVE/PHD"/>
</dbReference>
<name>A0A2G5UCN1_9PELO</name>
<keyword evidence="2 4" id="KW-0863">Zinc-finger</keyword>
<dbReference type="InterPro" id="IPR027370">
    <property type="entry name" value="Znf-RING_euk"/>
</dbReference>
<dbReference type="InterPro" id="IPR017907">
    <property type="entry name" value="Znf_RING_CS"/>
</dbReference>
<dbReference type="GO" id="GO:0016567">
    <property type="term" value="P:protein ubiquitination"/>
    <property type="evidence" value="ECO:0007669"/>
    <property type="project" value="TreeGrafter"/>
</dbReference>
<dbReference type="AlphaFoldDB" id="A0A2G5UCN1"/>
<dbReference type="GO" id="GO:0061630">
    <property type="term" value="F:ubiquitin protein ligase activity"/>
    <property type="evidence" value="ECO:0007669"/>
    <property type="project" value="TreeGrafter"/>
</dbReference>
<dbReference type="Gene3D" id="3.30.40.10">
    <property type="entry name" value="Zinc/RING finger domain, C3HC4 (zinc finger)"/>
    <property type="match status" value="1"/>
</dbReference>
<dbReference type="Proteomes" id="UP000230233">
    <property type="component" value="Chromosome IV"/>
</dbReference>
<dbReference type="STRING" id="1611254.A0A2G5UCN1"/>
<feature type="domain" description="RING-type" evidence="5">
    <location>
        <begin position="26"/>
        <end position="75"/>
    </location>
</feature>
<dbReference type="EMBL" id="PDUG01000004">
    <property type="protein sequence ID" value="PIC37315.1"/>
    <property type="molecule type" value="Genomic_DNA"/>
</dbReference>
<dbReference type="PROSITE" id="PS50089">
    <property type="entry name" value="ZF_RING_2"/>
    <property type="match status" value="1"/>
</dbReference>
<organism evidence="6 7">
    <name type="scientific">Caenorhabditis nigoni</name>
    <dbReference type="NCBI Taxonomy" id="1611254"/>
    <lineage>
        <taxon>Eukaryota</taxon>
        <taxon>Metazoa</taxon>
        <taxon>Ecdysozoa</taxon>
        <taxon>Nematoda</taxon>
        <taxon>Chromadorea</taxon>
        <taxon>Rhabditida</taxon>
        <taxon>Rhabditina</taxon>
        <taxon>Rhabditomorpha</taxon>
        <taxon>Rhabditoidea</taxon>
        <taxon>Rhabditidae</taxon>
        <taxon>Peloderinae</taxon>
        <taxon>Caenorhabditis</taxon>
    </lineage>
</organism>
<evidence type="ECO:0000256" key="1">
    <source>
        <dbReference type="ARBA" id="ARBA00022723"/>
    </source>
</evidence>
<sequence>MAFASDVTTSSVFLDSLLIDDSLITCEVCFEPFNHQTRPPKLLPCGHNFCESCIFSLCLHQEYYLLDYIKCPTCRREFTMKTARQAPTNYDLCKILENLWKRKEHNVTVIEVPDKPIDLPPPMKDVCVSRKMSSDHHQKNQNPRHHHVSKKMKALAKKSEESKHLRCSDCQRKISQKNLFRVSRYCVDCTSTCRMTIVCLECCVNYHNGHELLTEDSLHHNQLRTLTDLRKLRTKILDTSEEFDSRCEEIRSSGMEICGSLMAEKQTLLTYTLASIDDVIRRIESAPILFPPVLRTIKDEQSHNFGMLEKLGVQLEKSLISRKNTKPTSLTFIENMNESDLGCPVESSKAVRGAGPSLNRSLSIRQSRVSLRGDRDDSLFHESIASLVRLMHQHPMCLQLDFHHSTVSPKDTVEQRKQKIMSCAHAATCMLEMDTQVSMLPIFADVLLNCFYQLNRLSKNKFVGDDKKAFRRVDIWKQVQTSYTELFGITAKHFPSHHPERVDILDDLAYLCHLYSDVADQGTVTICLIEAARARASDPAGLSEIEQQRTQERLELIDEHLTECRRLQKLLELRKTSKTKRRGGLKRLFGGCFMPQERVNESLVY</sequence>
<reference evidence="7" key="1">
    <citation type="submission" date="2017-10" db="EMBL/GenBank/DDBJ databases">
        <title>Rapid genome shrinkage in a self-fertile nematode reveals novel sperm competition proteins.</title>
        <authorList>
            <person name="Yin D."/>
            <person name="Schwarz E.M."/>
            <person name="Thomas C.G."/>
            <person name="Felde R.L."/>
            <person name="Korf I.F."/>
            <person name="Cutter A.D."/>
            <person name="Schartner C.M."/>
            <person name="Ralston E.J."/>
            <person name="Meyer B.J."/>
            <person name="Haag E.S."/>
        </authorList>
    </citation>
    <scope>NUCLEOTIDE SEQUENCE [LARGE SCALE GENOMIC DNA]</scope>
    <source>
        <strain evidence="7">JU1422</strain>
    </source>
</reference>
<keyword evidence="1" id="KW-0479">Metal-binding</keyword>
<accession>A0A2G5UCN1</accession>
<proteinExistence type="predicted"/>
<dbReference type="OrthoDB" id="252722at2759"/>
<gene>
    <name evidence="6" type="primary">Cnig_chr_IV.g15984</name>
    <name evidence="6" type="ORF">B9Z55_015984</name>
</gene>
<dbReference type="PANTHER" id="PTHR22791">
    <property type="entry name" value="RING-TYPE DOMAIN-CONTAINING PROTEIN"/>
    <property type="match status" value="1"/>
</dbReference>
<protein>
    <recommendedName>
        <fullName evidence="5">RING-type domain-containing protein</fullName>
    </recommendedName>
</protein>
<keyword evidence="3" id="KW-0862">Zinc</keyword>
<dbReference type="SUPFAM" id="SSF57850">
    <property type="entry name" value="RING/U-box"/>
    <property type="match status" value="1"/>
</dbReference>
<evidence type="ECO:0000256" key="4">
    <source>
        <dbReference type="PROSITE-ProRule" id="PRU00175"/>
    </source>
</evidence>
<evidence type="ECO:0000256" key="3">
    <source>
        <dbReference type="ARBA" id="ARBA00022833"/>
    </source>
</evidence>
<evidence type="ECO:0000256" key="2">
    <source>
        <dbReference type="ARBA" id="ARBA00022771"/>
    </source>
</evidence>
<dbReference type="PROSITE" id="PS00518">
    <property type="entry name" value="ZF_RING_1"/>
    <property type="match status" value="1"/>
</dbReference>
<dbReference type="Pfam" id="PF13445">
    <property type="entry name" value="zf-RING_UBOX"/>
    <property type="match status" value="1"/>
</dbReference>
<comment type="caution">
    <text evidence="6">The sequence shown here is derived from an EMBL/GenBank/DDBJ whole genome shotgun (WGS) entry which is preliminary data.</text>
</comment>
<dbReference type="SMART" id="SM00184">
    <property type="entry name" value="RING"/>
    <property type="match status" value="1"/>
</dbReference>
<keyword evidence="7" id="KW-1185">Reference proteome</keyword>
<evidence type="ECO:0000313" key="7">
    <source>
        <dbReference type="Proteomes" id="UP000230233"/>
    </source>
</evidence>
<dbReference type="InterPro" id="IPR051435">
    <property type="entry name" value="RING_finger_E3_ubiq-ligases"/>
</dbReference>
<dbReference type="PANTHER" id="PTHR22791:SF34">
    <property type="entry name" value="RING-TYPE DOMAIN-CONTAINING PROTEIN"/>
    <property type="match status" value="1"/>
</dbReference>
<evidence type="ECO:0000313" key="6">
    <source>
        <dbReference type="EMBL" id="PIC37315.1"/>
    </source>
</evidence>
<dbReference type="InterPro" id="IPR001841">
    <property type="entry name" value="Znf_RING"/>
</dbReference>
<evidence type="ECO:0000259" key="5">
    <source>
        <dbReference type="PROSITE" id="PS50089"/>
    </source>
</evidence>